<gene>
    <name evidence="2" type="ORF">G6F51_012152</name>
</gene>
<evidence type="ECO:0000313" key="2">
    <source>
        <dbReference type="EMBL" id="KAG1534332.1"/>
    </source>
</evidence>
<sequence>MFVSWLHSMFIMAFMTMAFCFDITFDYQYKDAPGLFYYVDYQLYVSNGYSGHFTTKPYTIGSNTSKWCHKDGMFCVQDYNVGATEGDIVLTYANKSKKYNKKQFHKKDGLNQIFDRW</sequence>
<comment type="caution">
    <text evidence="2">The sequence shown here is derived from an EMBL/GenBank/DDBJ whole genome shotgun (WGS) entry which is preliminary data.</text>
</comment>
<organism evidence="2 3">
    <name type="scientific">Rhizopus oryzae</name>
    <name type="common">Mucormycosis agent</name>
    <name type="synonym">Rhizopus arrhizus var. delemar</name>
    <dbReference type="NCBI Taxonomy" id="64495"/>
    <lineage>
        <taxon>Eukaryota</taxon>
        <taxon>Fungi</taxon>
        <taxon>Fungi incertae sedis</taxon>
        <taxon>Mucoromycota</taxon>
        <taxon>Mucoromycotina</taxon>
        <taxon>Mucoromycetes</taxon>
        <taxon>Mucorales</taxon>
        <taxon>Mucorineae</taxon>
        <taxon>Rhizopodaceae</taxon>
        <taxon>Rhizopus</taxon>
    </lineage>
</organism>
<feature type="chain" id="PRO_5040353171" evidence="1">
    <location>
        <begin position="21"/>
        <end position="117"/>
    </location>
</feature>
<dbReference type="OrthoDB" id="2205867at2759"/>
<accession>A0A9P6XXG5</accession>
<protein>
    <submittedName>
        <fullName evidence="2">Uncharacterized protein</fullName>
    </submittedName>
</protein>
<reference evidence="2" key="1">
    <citation type="journal article" date="2020" name="Microb. Genom.">
        <title>Genetic diversity of clinical and environmental Mucorales isolates obtained from an investigation of mucormycosis cases among solid organ transplant recipients.</title>
        <authorList>
            <person name="Nguyen M.H."/>
            <person name="Kaul D."/>
            <person name="Muto C."/>
            <person name="Cheng S.J."/>
            <person name="Richter R.A."/>
            <person name="Bruno V.M."/>
            <person name="Liu G."/>
            <person name="Beyhan S."/>
            <person name="Sundermann A.J."/>
            <person name="Mounaud S."/>
            <person name="Pasculle A.W."/>
            <person name="Nierman W.C."/>
            <person name="Driscoll E."/>
            <person name="Cumbie R."/>
            <person name="Clancy C.J."/>
            <person name="Dupont C.L."/>
        </authorList>
    </citation>
    <scope>NUCLEOTIDE SEQUENCE</scope>
    <source>
        <strain evidence="2">GL16</strain>
    </source>
</reference>
<dbReference type="OMA" id="YEYKQAS"/>
<name>A0A9P6XXG5_RHIOR</name>
<dbReference type="Proteomes" id="UP000717996">
    <property type="component" value="Unassembled WGS sequence"/>
</dbReference>
<dbReference type="EMBL" id="JAANIT010003328">
    <property type="protein sequence ID" value="KAG1534332.1"/>
    <property type="molecule type" value="Genomic_DNA"/>
</dbReference>
<evidence type="ECO:0000313" key="3">
    <source>
        <dbReference type="Proteomes" id="UP000717996"/>
    </source>
</evidence>
<keyword evidence="1" id="KW-0732">Signal</keyword>
<proteinExistence type="predicted"/>
<feature type="signal peptide" evidence="1">
    <location>
        <begin position="1"/>
        <end position="20"/>
    </location>
</feature>
<dbReference type="AlphaFoldDB" id="A0A9P6XXG5"/>
<evidence type="ECO:0000256" key="1">
    <source>
        <dbReference type="SAM" id="SignalP"/>
    </source>
</evidence>